<dbReference type="InterPro" id="IPR044432">
    <property type="entry name" value="Set10/Efm1_SET"/>
</dbReference>
<reference evidence="1 2" key="1">
    <citation type="journal article" date="2016" name="Proc. Natl. Acad. Sci. U.S.A.">
        <title>Comparative genomics of biotechnologically important yeasts.</title>
        <authorList>
            <person name="Riley R."/>
            <person name="Haridas S."/>
            <person name="Wolfe K.H."/>
            <person name="Lopes M.R."/>
            <person name="Hittinger C.T."/>
            <person name="Goeker M."/>
            <person name="Salamov A.A."/>
            <person name="Wisecaver J.H."/>
            <person name="Long T.M."/>
            <person name="Calvey C.H."/>
            <person name="Aerts A.L."/>
            <person name="Barry K.W."/>
            <person name="Choi C."/>
            <person name="Clum A."/>
            <person name="Coughlan A.Y."/>
            <person name="Deshpande S."/>
            <person name="Douglass A.P."/>
            <person name="Hanson S.J."/>
            <person name="Klenk H.-P."/>
            <person name="LaButti K.M."/>
            <person name="Lapidus A."/>
            <person name="Lindquist E.A."/>
            <person name="Lipzen A.M."/>
            <person name="Meier-Kolthoff J.P."/>
            <person name="Ohm R.A."/>
            <person name="Otillar R.P."/>
            <person name="Pangilinan J.L."/>
            <person name="Peng Y."/>
            <person name="Rokas A."/>
            <person name="Rosa C.A."/>
            <person name="Scheuner C."/>
            <person name="Sibirny A.A."/>
            <person name="Slot J.C."/>
            <person name="Stielow J.B."/>
            <person name="Sun H."/>
            <person name="Kurtzman C.P."/>
            <person name="Blackwell M."/>
            <person name="Grigoriev I.V."/>
            <person name="Jeffries T.W."/>
        </authorList>
    </citation>
    <scope>NUCLEOTIDE SEQUENCE [LARGE SCALE GENOMIC DNA]</scope>
    <source>
        <strain evidence="1 2">NRRL Y-11557</strain>
    </source>
</reference>
<dbReference type="SUPFAM" id="SSF82199">
    <property type="entry name" value="SET domain"/>
    <property type="match status" value="1"/>
</dbReference>
<protein>
    <recommendedName>
        <fullName evidence="3">SET domain-containing protein</fullName>
    </recommendedName>
</protein>
<evidence type="ECO:0000313" key="2">
    <source>
        <dbReference type="Proteomes" id="UP000094385"/>
    </source>
</evidence>
<dbReference type="Gene3D" id="3.90.1410.10">
    <property type="entry name" value="set domain protein methyltransferase, domain 1"/>
    <property type="match status" value="1"/>
</dbReference>
<proteinExistence type="predicted"/>
<dbReference type="PANTHER" id="PTHR13271">
    <property type="entry name" value="UNCHARACTERIZED PUTATIVE METHYLTRANSFERASE"/>
    <property type="match status" value="1"/>
</dbReference>
<evidence type="ECO:0000313" key="1">
    <source>
        <dbReference type="EMBL" id="ODQ70074.1"/>
    </source>
</evidence>
<dbReference type="GO" id="GO:0005634">
    <property type="term" value="C:nucleus"/>
    <property type="evidence" value="ECO:0007669"/>
    <property type="project" value="TreeGrafter"/>
</dbReference>
<gene>
    <name evidence="1" type="ORF">LIPSTDRAFT_75073</name>
</gene>
<accession>A0A1E3PXR7</accession>
<dbReference type="InterPro" id="IPR050600">
    <property type="entry name" value="SETD3_SETD6_MTase"/>
</dbReference>
<organism evidence="1 2">
    <name type="scientific">Lipomyces starkeyi NRRL Y-11557</name>
    <dbReference type="NCBI Taxonomy" id="675824"/>
    <lineage>
        <taxon>Eukaryota</taxon>
        <taxon>Fungi</taxon>
        <taxon>Dikarya</taxon>
        <taxon>Ascomycota</taxon>
        <taxon>Saccharomycotina</taxon>
        <taxon>Lipomycetes</taxon>
        <taxon>Lipomycetales</taxon>
        <taxon>Lipomycetaceae</taxon>
        <taxon>Lipomyces</taxon>
    </lineage>
</organism>
<evidence type="ECO:0008006" key="3">
    <source>
        <dbReference type="Google" id="ProtNLM"/>
    </source>
</evidence>
<dbReference type="PANTHER" id="PTHR13271:SF147">
    <property type="entry name" value="PROTEIN-LYSINE N-METHYLTRANSFERASE EFM1-RELATED"/>
    <property type="match status" value="1"/>
</dbReference>
<dbReference type="GO" id="GO:0016279">
    <property type="term" value="F:protein-lysine N-methyltransferase activity"/>
    <property type="evidence" value="ECO:0007669"/>
    <property type="project" value="InterPro"/>
</dbReference>
<dbReference type="STRING" id="675824.A0A1E3PXR7"/>
<sequence>MSGPNSLSNFDELVTWAESHGGYCSPALALTKSETSGSTAYAKYAIPCSNTRLLSCPVSLIIDYDKAAKHIWGDLDSCPFSRSPQIAIRLFLCNQRILGRESPWAAYIKILPAEFDTPLYYDHEEMEMLRGTNIFGEVELRRHAWIQEWKRGMMYLPSTFDKSLFSWELYMWACTILSSRSFPSSIVFNTGKEDSYPVLVPLVDSLNHKPLVPIYWTVTADGFAISSGTSIEAGDEVFNNYGPKGNEELLMGYGFCIENNELDVVTLKLRHPPMSLEKVQLISSDKSETIFHLSQSNPLPDDLLYFFRVIVANKHETRKLSELAIVGERSTTAGMRCEFDALGKLYNAVSSKLRGISVPDVANPSLRQRSTMIYISQQVKILKLSLLTIARAMYAELHIQPESLDTDDVTQLRTKVYQHLPDYGINLDLLFSSPRFSEFAKVIKQGFDVTSPSDIRAADIEDQILVLLISYLFILTPPDYTVWLNTMQQRYNNDEGLDEDFVEDFERLYESYIPPLAELNSDIFGSEKWTPRLLAWAGKVVDSEGVVAENCENGRPEYWIIMPHDKLYC</sequence>
<dbReference type="CDD" id="cd19180">
    <property type="entry name" value="SET_SpSET10-like"/>
    <property type="match status" value="1"/>
</dbReference>
<dbReference type="OrthoDB" id="42889at2759"/>
<dbReference type="Proteomes" id="UP000094385">
    <property type="component" value="Unassembled WGS sequence"/>
</dbReference>
<keyword evidence="2" id="KW-1185">Reference proteome</keyword>
<dbReference type="AlphaFoldDB" id="A0A1E3PXR7"/>
<dbReference type="InterPro" id="IPR046341">
    <property type="entry name" value="SET_dom_sf"/>
</dbReference>
<dbReference type="EMBL" id="KV454301">
    <property type="protein sequence ID" value="ODQ70074.1"/>
    <property type="molecule type" value="Genomic_DNA"/>
</dbReference>
<name>A0A1E3PXR7_LIPST</name>